<dbReference type="InterPro" id="IPR004148">
    <property type="entry name" value="BAR_dom"/>
</dbReference>
<evidence type="ECO:0000256" key="7">
    <source>
        <dbReference type="ARBA" id="ARBA00023306"/>
    </source>
</evidence>
<dbReference type="GeneTree" id="ENSGT00950000182882"/>
<comment type="function">
    <text evidence="8">Involved in cytokinesis and septation where it has a role in the localization of F-actin.</text>
</comment>
<evidence type="ECO:0000313" key="13">
    <source>
        <dbReference type="Proteomes" id="UP000472272"/>
    </source>
</evidence>
<dbReference type="GO" id="GO:0051666">
    <property type="term" value="P:actin cortical patch localization"/>
    <property type="evidence" value="ECO:0007669"/>
    <property type="project" value="InterPro"/>
</dbReference>
<dbReference type="GO" id="GO:0008104">
    <property type="term" value="P:intracellular protein localization"/>
    <property type="evidence" value="ECO:0007669"/>
    <property type="project" value="Ensembl"/>
</dbReference>
<evidence type="ECO:0000259" key="11">
    <source>
        <dbReference type="PROSITE" id="PS51021"/>
    </source>
</evidence>
<evidence type="ECO:0000256" key="2">
    <source>
        <dbReference type="ARBA" id="ARBA00022490"/>
    </source>
</evidence>
<accession>A0A670JT14</accession>
<proteinExistence type="predicted"/>
<keyword evidence="2" id="KW-0963">Cytoplasm</keyword>
<evidence type="ECO:0000256" key="1">
    <source>
        <dbReference type="ARBA" id="ARBA00004245"/>
    </source>
</evidence>
<dbReference type="CDD" id="cd07590">
    <property type="entry name" value="BAR_Bin3"/>
    <property type="match status" value="1"/>
</dbReference>
<keyword evidence="4 9" id="KW-0175">Coiled coil</keyword>
<dbReference type="AlphaFoldDB" id="A0A670JT14"/>
<keyword evidence="13" id="KW-1185">Reference proteome</keyword>
<dbReference type="PANTHER" id="PTHR47174:SF3">
    <property type="entry name" value="BRIDGING INTEGRATOR 3"/>
    <property type="match status" value="1"/>
</dbReference>
<dbReference type="Gene3D" id="1.20.1270.60">
    <property type="entry name" value="Arfaptin homology (AH) domain/BAR domain"/>
    <property type="match status" value="1"/>
</dbReference>
<dbReference type="GO" id="GO:0010591">
    <property type="term" value="P:regulation of lamellipodium assembly"/>
    <property type="evidence" value="ECO:0007669"/>
    <property type="project" value="Ensembl"/>
</dbReference>
<dbReference type="OMA" id="WNDYSAK"/>
<organism evidence="12 13">
    <name type="scientific">Podarcis muralis</name>
    <name type="common">Wall lizard</name>
    <name type="synonym">Lacerta muralis</name>
    <dbReference type="NCBI Taxonomy" id="64176"/>
    <lineage>
        <taxon>Eukaryota</taxon>
        <taxon>Metazoa</taxon>
        <taxon>Chordata</taxon>
        <taxon>Craniata</taxon>
        <taxon>Vertebrata</taxon>
        <taxon>Euteleostomi</taxon>
        <taxon>Lepidosauria</taxon>
        <taxon>Squamata</taxon>
        <taxon>Bifurcata</taxon>
        <taxon>Unidentata</taxon>
        <taxon>Episquamata</taxon>
        <taxon>Laterata</taxon>
        <taxon>Lacertibaenia</taxon>
        <taxon>Lacertidae</taxon>
        <taxon>Podarcis</taxon>
    </lineage>
</organism>
<name>A0A670JT14_PODMU</name>
<dbReference type="InterPro" id="IPR027267">
    <property type="entry name" value="AH/BAR_dom_sf"/>
</dbReference>
<evidence type="ECO:0000256" key="3">
    <source>
        <dbReference type="ARBA" id="ARBA00022618"/>
    </source>
</evidence>
<reference evidence="12" key="3">
    <citation type="submission" date="2025-09" db="UniProtKB">
        <authorList>
            <consortium name="Ensembl"/>
        </authorList>
    </citation>
    <scope>IDENTIFICATION</scope>
</reference>
<dbReference type="InterPro" id="IPR037428">
    <property type="entry name" value="Bin3_BAR"/>
</dbReference>
<feature type="domain" description="BAR" evidence="11">
    <location>
        <begin position="109"/>
        <end position="332"/>
    </location>
</feature>
<evidence type="ECO:0000256" key="6">
    <source>
        <dbReference type="ARBA" id="ARBA00023212"/>
    </source>
</evidence>
<dbReference type="FunFam" id="1.20.1270.60:FF:000028">
    <property type="entry name" value="Bridging integrator 3 homolog"/>
    <property type="match status" value="1"/>
</dbReference>
<comment type="subcellular location">
    <subcellularLocation>
        <location evidence="1">Cytoplasm</location>
        <location evidence="1">Cytoskeleton</location>
    </subcellularLocation>
</comment>
<evidence type="ECO:0000256" key="10">
    <source>
        <dbReference type="SAM" id="MobiDB-lite"/>
    </source>
</evidence>
<evidence type="ECO:0000313" key="12">
    <source>
        <dbReference type="Ensembl" id="ENSPMRP00000027010.1"/>
    </source>
</evidence>
<sequence length="353" mass="39908">MRVRVKGAPPAARLRAAGGPGCRRGASGEGAAALPSRPPRDAPPRRARQAPPPSWLHPDPASRATSSRLAPTSLPEAGPWGEQAFPGEAPDQKGDHELVSGVCNLKRLQPEAFVTRGFRSRLGSLRNRLYPRQLEDQTKKLQKDMKKSTDADLAMSKSAVKISSDLLSNPLCEQDPKFLEMVMALDTAMKRMDSFNQEKVNQIQKTVIEPLKKFSGVFPSLNMAVKRREQTLQDYKRLQSKVEKYEEKEKTGPILTKLHQAREELRPVKDEFEAKNKQLLEEMPKFYSSRINYFKPSFESLIRAQVVYYTEMYKIFGDLTEQIDEPGLTDEQRQKENEAKLNELRALSIVADD</sequence>
<evidence type="ECO:0000256" key="9">
    <source>
        <dbReference type="SAM" id="Coils"/>
    </source>
</evidence>
<dbReference type="PROSITE" id="PS51021">
    <property type="entry name" value="BAR"/>
    <property type="match status" value="1"/>
</dbReference>
<protein>
    <submittedName>
        <fullName evidence="12">Bridging integrator 3</fullName>
    </submittedName>
</protein>
<dbReference type="GO" id="GO:0006897">
    <property type="term" value="P:endocytosis"/>
    <property type="evidence" value="ECO:0007669"/>
    <property type="project" value="InterPro"/>
</dbReference>
<reference evidence="12" key="2">
    <citation type="submission" date="2025-08" db="UniProtKB">
        <authorList>
            <consortium name="Ensembl"/>
        </authorList>
    </citation>
    <scope>IDENTIFICATION</scope>
</reference>
<dbReference type="GO" id="GO:0005737">
    <property type="term" value="C:cytoplasm"/>
    <property type="evidence" value="ECO:0007669"/>
    <property type="project" value="InterPro"/>
</dbReference>
<dbReference type="InterPro" id="IPR046982">
    <property type="entry name" value="BIN3/RVS161-like"/>
</dbReference>
<evidence type="ECO:0000256" key="4">
    <source>
        <dbReference type="ARBA" id="ARBA00023054"/>
    </source>
</evidence>
<dbReference type="GO" id="GO:0015629">
    <property type="term" value="C:actin cytoskeleton"/>
    <property type="evidence" value="ECO:0007669"/>
    <property type="project" value="Ensembl"/>
</dbReference>
<reference evidence="12 13" key="1">
    <citation type="journal article" date="2019" name="Proc. Natl. Acad. Sci. U.S.A.">
        <title>Regulatory changes in pterin and carotenoid genes underlie balanced color polymorphisms in the wall lizard.</title>
        <authorList>
            <person name="Andrade P."/>
            <person name="Pinho C."/>
            <person name="Perez I de Lanuza G."/>
            <person name="Afonso S."/>
            <person name="Brejcha J."/>
            <person name="Rubin C.J."/>
            <person name="Wallerman O."/>
            <person name="Pereira P."/>
            <person name="Sabatino S.J."/>
            <person name="Bellati A."/>
            <person name="Pellitteri-Rosa D."/>
            <person name="Bosakova Z."/>
            <person name="Bunikis I."/>
            <person name="Carretero M.A."/>
            <person name="Feiner N."/>
            <person name="Marsik P."/>
            <person name="Pauperio F."/>
            <person name="Salvi D."/>
            <person name="Soler L."/>
            <person name="While G.M."/>
            <person name="Uller T."/>
            <person name="Font E."/>
            <person name="Andersson L."/>
            <person name="Carneiro M."/>
        </authorList>
    </citation>
    <scope>NUCLEOTIDE SEQUENCE</scope>
</reference>
<dbReference type="Pfam" id="PF03114">
    <property type="entry name" value="BAR"/>
    <property type="match status" value="1"/>
</dbReference>
<keyword evidence="5" id="KW-0717">Septation</keyword>
<feature type="compositionally biased region" description="Low complexity" evidence="10">
    <location>
        <begin position="7"/>
        <end position="17"/>
    </location>
</feature>
<dbReference type="SMART" id="SM00721">
    <property type="entry name" value="BAR"/>
    <property type="match status" value="1"/>
</dbReference>
<keyword evidence="6" id="KW-0206">Cytoskeleton</keyword>
<dbReference type="SUPFAM" id="SSF103657">
    <property type="entry name" value="BAR/IMD domain-like"/>
    <property type="match status" value="1"/>
</dbReference>
<dbReference type="Proteomes" id="UP000472272">
    <property type="component" value="Chromosome 15"/>
</dbReference>
<evidence type="ECO:0000256" key="5">
    <source>
        <dbReference type="ARBA" id="ARBA00023210"/>
    </source>
</evidence>
<feature type="coiled-coil region" evidence="9">
    <location>
        <begin position="221"/>
        <end position="248"/>
    </location>
</feature>
<dbReference type="PANTHER" id="PTHR47174">
    <property type="entry name" value="BRIDGING INTEGRATOR 3"/>
    <property type="match status" value="1"/>
</dbReference>
<dbReference type="Ensembl" id="ENSPMRT00000028654.1">
    <property type="protein sequence ID" value="ENSPMRP00000027010.1"/>
    <property type="gene ID" value="ENSPMRG00000017432.1"/>
</dbReference>
<dbReference type="GO" id="GO:0014839">
    <property type="term" value="P:myoblast migration involved in skeletal muscle regeneration"/>
    <property type="evidence" value="ECO:0007669"/>
    <property type="project" value="Ensembl"/>
</dbReference>
<feature type="region of interest" description="Disordered" evidence="10">
    <location>
        <begin position="1"/>
        <end position="96"/>
    </location>
</feature>
<evidence type="ECO:0000256" key="8">
    <source>
        <dbReference type="ARBA" id="ARBA00059510"/>
    </source>
</evidence>
<keyword evidence="7" id="KW-0131">Cell cycle</keyword>
<dbReference type="GO" id="GO:0048741">
    <property type="term" value="P:skeletal muscle fiber development"/>
    <property type="evidence" value="ECO:0007669"/>
    <property type="project" value="Ensembl"/>
</dbReference>
<dbReference type="GO" id="GO:0051301">
    <property type="term" value="P:cell division"/>
    <property type="evidence" value="ECO:0007669"/>
    <property type="project" value="UniProtKB-KW"/>
</dbReference>
<gene>
    <name evidence="12" type="primary">BIN3</name>
</gene>
<keyword evidence="3" id="KW-0132">Cell division</keyword>
<dbReference type="GO" id="GO:0009826">
    <property type="term" value="P:unidimensional cell growth"/>
    <property type="evidence" value="ECO:0007669"/>
    <property type="project" value="Ensembl"/>
</dbReference>
<dbReference type="GO" id="GO:0097320">
    <property type="term" value="P:plasma membrane tubulation"/>
    <property type="evidence" value="ECO:0007669"/>
    <property type="project" value="TreeGrafter"/>
</dbReference>
<dbReference type="GO" id="GO:0008289">
    <property type="term" value="F:lipid binding"/>
    <property type="evidence" value="ECO:0007669"/>
    <property type="project" value="TreeGrafter"/>
</dbReference>